<accession>X1QUP9</accession>
<protein>
    <submittedName>
        <fullName evidence="2">Uncharacterized protein</fullName>
    </submittedName>
</protein>
<evidence type="ECO:0000313" key="2">
    <source>
        <dbReference type="EMBL" id="GAI46999.1"/>
    </source>
</evidence>
<dbReference type="AlphaFoldDB" id="X1QUP9"/>
<reference evidence="2" key="1">
    <citation type="journal article" date="2014" name="Front. Microbiol.">
        <title>High frequency of phylogenetically diverse reductive dehalogenase-homologous genes in deep subseafloor sedimentary metagenomes.</title>
        <authorList>
            <person name="Kawai M."/>
            <person name="Futagami T."/>
            <person name="Toyoda A."/>
            <person name="Takaki Y."/>
            <person name="Nishi S."/>
            <person name="Hori S."/>
            <person name="Arai W."/>
            <person name="Tsubouchi T."/>
            <person name="Morono Y."/>
            <person name="Uchiyama I."/>
            <person name="Ito T."/>
            <person name="Fujiyama A."/>
            <person name="Inagaki F."/>
            <person name="Takami H."/>
        </authorList>
    </citation>
    <scope>NUCLEOTIDE SEQUENCE</scope>
    <source>
        <strain evidence="2">Expedition CK06-06</strain>
    </source>
</reference>
<feature type="non-terminal residue" evidence="2">
    <location>
        <position position="1"/>
    </location>
</feature>
<organism evidence="2">
    <name type="scientific">marine sediment metagenome</name>
    <dbReference type="NCBI Taxonomy" id="412755"/>
    <lineage>
        <taxon>unclassified sequences</taxon>
        <taxon>metagenomes</taxon>
        <taxon>ecological metagenomes</taxon>
    </lineage>
</organism>
<name>X1QUP9_9ZZZZ</name>
<evidence type="ECO:0000256" key="1">
    <source>
        <dbReference type="SAM" id="MobiDB-lite"/>
    </source>
</evidence>
<feature type="region of interest" description="Disordered" evidence="1">
    <location>
        <begin position="1"/>
        <end position="27"/>
    </location>
</feature>
<sequence>AIEGITPPSEKRHWEKPHHRVAINPEKHDPDTSTVVRGIMMEMELELAAKAPHDIVFLDFLKSAIEIFANHFAFGKHFFYQSLW</sequence>
<gene>
    <name evidence="2" type="ORF">S06H3_62174</name>
</gene>
<proteinExistence type="predicted"/>
<dbReference type="EMBL" id="BARV01040918">
    <property type="protein sequence ID" value="GAI46999.1"/>
    <property type="molecule type" value="Genomic_DNA"/>
</dbReference>
<comment type="caution">
    <text evidence="2">The sequence shown here is derived from an EMBL/GenBank/DDBJ whole genome shotgun (WGS) entry which is preliminary data.</text>
</comment>